<keyword evidence="1" id="KW-0812">Transmembrane</keyword>
<organism evidence="3">
    <name type="scientific">bioreactor metagenome</name>
    <dbReference type="NCBI Taxonomy" id="1076179"/>
    <lineage>
        <taxon>unclassified sequences</taxon>
        <taxon>metagenomes</taxon>
        <taxon>ecological metagenomes</taxon>
    </lineage>
</organism>
<feature type="transmembrane region" description="Helical" evidence="1">
    <location>
        <begin position="62"/>
        <end position="84"/>
    </location>
</feature>
<dbReference type="Pfam" id="PF14501">
    <property type="entry name" value="HATPase_c_5"/>
    <property type="match status" value="1"/>
</dbReference>
<evidence type="ECO:0000313" key="3">
    <source>
        <dbReference type="EMBL" id="MPM93923.1"/>
    </source>
</evidence>
<reference evidence="3" key="1">
    <citation type="submission" date="2019-08" db="EMBL/GenBank/DDBJ databases">
        <authorList>
            <person name="Kucharzyk K."/>
            <person name="Murdoch R.W."/>
            <person name="Higgins S."/>
            <person name="Loffler F."/>
        </authorList>
    </citation>
    <scope>NUCLEOTIDE SEQUENCE</scope>
</reference>
<accession>A0A645DZ87</accession>
<gene>
    <name evidence="3" type="ORF">SDC9_141065</name>
</gene>
<feature type="transmembrane region" description="Helical" evidence="1">
    <location>
        <begin position="30"/>
        <end position="50"/>
    </location>
</feature>
<protein>
    <recommendedName>
        <fullName evidence="2">Sensor histidine kinase NatK-like C-terminal domain-containing protein</fullName>
    </recommendedName>
</protein>
<dbReference type="InterPro" id="IPR032834">
    <property type="entry name" value="NatK-like_C"/>
</dbReference>
<feature type="transmembrane region" description="Helical" evidence="1">
    <location>
        <begin position="96"/>
        <end position="118"/>
    </location>
</feature>
<sequence>MQWLFSYITIQNINIMIIVLSFLCSRPLPYPAYANAGIRLVLFLLFYWLLRFKLRPLCRQMVQNWNIFFCVALTVSVSYIYFFATSEDIVTTLTTQAVPLSLITAIAVAAYISVFHSLSTIAREHTLREEKLRSDARQELLQMELALQEAFVNLAKQNRHDLRHHNALLADYLERGDVGGAREYLIQHDAHITEAALKQYCKNPVANSLLRLYTRRAESDGFFFSSDAEVPEKLPLTAPETGELFGNLLENAFEACGKVGGGGVIVLTALADDHCLRLELRNSVAVQTVFDEAGLPATTKPGGGTGTRSTAAIVKRYGGMLRFLQEGSMFVTQMVLPLT</sequence>
<proteinExistence type="predicted"/>
<feature type="transmembrane region" description="Helical" evidence="1">
    <location>
        <begin position="7"/>
        <end position="24"/>
    </location>
</feature>
<dbReference type="InterPro" id="IPR036890">
    <property type="entry name" value="HATPase_C_sf"/>
</dbReference>
<dbReference type="AlphaFoldDB" id="A0A645DZ87"/>
<dbReference type="SUPFAM" id="SSF55874">
    <property type="entry name" value="ATPase domain of HSP90 chaperone/DNA topoisomerase II/histidine kinase"/>
    <property type="match status" value="1"/>
</dbReference>
<feature type="domain" description="Sensor histidine kinase NatK-like C-terminal" evidence="2">
    <location>
        <begin position="244"/>
        <end position="337"/>
    </location>
</feature>
<keyword evidence="1" id="KW-0472">Membrane</keyword>
<name>A0A645DZ87_9ZZZZ</name>
<evidence type="ECO:0000259" key="2">
    <source>
        <dbReference type="Pfam" id="PF14501"/>
    </source>
</evidence>
<keyword evidence="1" id="KW-1133">Transmembrane helix</keyword>
<comment type="caution">
    <text evidence="3">The sequence shown here is derived from an EMBL/GenBank/DDBJ whole genome shotgun (WGS) entry which is preliminary data.</text>
</comment>
<evidence type="ECO:0000256" key="1">
    <source>
        <dbReference type="SAM" id="Phobius"/>
    </source>
</evidence>
<dbReference type="EMBL" id="VSSQ01040625">
    <property type="protein sequence ID" value="MPM93923.1"/>
    <property type="molecule type" value="Genomic_DNA"/>
</dbReference>